<dbReference type="AlphaFoldDB" id="A0A8J2LB71"/>
<reference evidence="1" key="1">
    <citation type="submission" date="2021-06" db="EMBL/GenBank/DDBJ databases">
        <authorList>
            <person name="Hodson N. C."/>
            <person name="Mongue J. A."/>
            <person name="Jaron S. K."/>
        </authorList>
    </citation>
    <scope>NUCLEOTIDE SEQUENCE</scope>
</reference>
<dbReference type="EMBL" id="CAJVCH010548359">
    <property type="protein sequence ID" value="CAG7828685.1"/>
    <property type="molecule type" value="Genomic_DNA"/>
</dbReference>
<name>A0A8J2LB71_9HEXA</name>
<comment type="caution">
    <text evidence="1">The sequence shown here is derived from an EMBL/GenBank/DDBJ whole genome shotgun (WGS) entry which is preliminary data.</text>
</comment>
<keyword evidence="2" id="KW-1185">Reference proteome</keyword>
<sequence>MNKGLFMCKYMTGWERRAQIITWLILKGDLFWHPSGNGRHRNLKDNFVSQIISVFLEEGQSNCNADSKINCFETFVIILKCNLADVKKIMSWKRSMSYHKIFGEEGCADTK</sequence>
<gene>
    <name evidence="1" type="ORF">AFUS01_LOCUS38594</name>
</gene>
<accession>A0A8J2LB71</accession>
<dbReference type="Proteomes" id="UP000708208">
    <property type="component" value="Unassembled WGS sequence"/>
</dbReference>
<evidence type="ECO:0000313" key="1">
    <source>
        <dbReference type="EMBL" id="CAG7828685.1"/>
    </source>
</evidence>
<organism evidence="1 2">
    <name type="scientific">Allacma fusca</name>
    <dbReference type="NCBI Taxonomy" id="39272"/>
    <lineage>
        <taxon>Eukaryota</taxon>
        <taxon>Metazoa</taxon>
        <taxon>Ecdysozoa</taxon>
        <taxon>Arthropoda</taxon>
        <taxon>Hexapoda</taxon>
        <taxon>Collembola</taxon>
        <taxon>Symphypleona</taxon>
        <taxon>Sminthuridae</taxon>
        <taxon>Allacma</taxon>
    </lineage>
</organism>
<protein>
    <submittedName>
        <fullName evidence="1">Uncharacterized protein</fullName>
    </submittedName>
</protein>
<evidence type="ECO:0000313" key="2">
    <source>
        <dbReference type="Proteomes" id="UP000708208"/>
    </source>
</evidence>
<proteinExistence type="predicted"/>